<dbReference type="PROSITE" id="PS00086">
    <property type="entry name" value="CYTOCHROME_P450"/>
    <property type="match status" value="1"/>
</dbReference>
<keyword evidence="11 14" id="KW-0503">Monooxygenase</keyword>
<proteinExistence type="inferred from homology"/>
<keyword evidence="8" id="KW-0492">Microsome</keyword>
<comment type="subcellular location">
    <subcellularLocation>
        <location evidence="3">Endoplasmic reticulum membrane</location>
        <topology evidence="3">Peripheral membrane protein</topology>
    </subcellularLocation>
    <subcellularLocation>
        <location evidence="2">Microsome membrane</location>
        <topology evidence="2">Peripheral membrane protein</topology>
    </subcellularLocation>
</comment>
<dbReference type="PRINTS" id="PR00463">
    <property type="entry name" value="EP450I"/>
</dbReference>
<accession>A0A9N9MR99</accession>
<dbReference type="InterPro" id="IPR001128">
    <property type="entry name" value="Cyt_P450"/>
</dbReference>
<evidence type="ECO:0000256" key="15">
    <source>
        <dbReference type="SAM" id="Phobius"/>
    </source>
</evidence>
<evidence type="ECO:0000256" key="14">
    <source>
        <dbReference type="RuleBase" id="RU000461"/>
    </source>
</evidence>
<dbReference type="GO" id="GO:0016705">
    <property type="term" value="F:oxidoreductase activity, acting on paired donors, with incorporation or reduction of molecular oxygen"/>
    <property type="evidence" value="ECO:0007669"/>
    <property type="project" value="InterPro"/>
</dbReference>
<evidence type="ECO:0000256" key="7">
    <source>
        <dbReference type="ARBA" id="ARBA00022824"/>
    </source>
</evidence>
<sequence>MNPSSSFLAQVKDNNYFMTQNVMLSEKKSKWMLAILLILLALSTILLYKYSTRKFNYWKIRKVNYVKPIPILGSLLPLFRLKQTFGEWLSDLSRQQKDDYFGIFVLDQPVLVVQSPKLIKNILQKDFVHFQNRSATGSKHDPIMSNLMFFSDNPEWKNSRSKVTPVFTTGKLKLMFEVIKKESERMVDYIAERVNVANVESKEICAKYSTNVIARCAFSVDAQSFQSDDAEFRNLGRRVFDFRYSTAFRNLSAWFTPNLVHTFNISFVEPNTSNRLQAIFNEVLDQRKSSCLNKGSDLIDIMLEAQNKSNFEEKYLVAHAFQFYLAGFETISSTLSFTLYELCIRPDIQTRLRTEILESIEKTKTITYDEVAEMKYLDMCVCESLRKYPVLPFLDRTCSSNYKLDDDLIIEKGVPVYIPLFGLHYNPELYPDPQKYDPERFEDKTKINVDCLSYIPFGEGPRICIGNRFGLMGVKLGLVAILSKFKLEMSDQTPIPLQFESKSILLQSKVGIPLKFVPLVQ</sequence>
<evidence type="ECO:0000256" key="12">
    <source>
        <dbReference type="ARBA" id="ARBA00023136"/>
    </source>
</evidence>
<dbReference type="InterPro" id="IPR002401">
    <property type="entry name" value="Cyt_P450_E_grp-I"/>
</dbReference>
<dbReference type="SUPFAM" id="SSF48264">
    <property type="entry name" value="Cytochrome P450"/>
    <property type="match status" value="1"/>
</dbReference>
<dbReference type="InterPro" id="IPR036396">
    <property type="entry name" value="Cyt_P450_sf"/>
</dbReference>
<evidence type="ECO:0000313" key="17">
    <source>
        <dbReference type="Proteomes" id="UP001152799"/>
    </source>
</evidence>
<keyword evidence="15" id="KW-1133">Transmembrane helix</keyword>
<keyword evidence="17" id="KW-1185">Reference proteome</keyword>
<protein>
    <recommendedName>
        <fullName evidence="18">Cytochrome P450</fullName>
    </recommendedName>
</protein>
<evidence type="ECO:0000256" key="2">
    <source>
        <dbReference type="ARBA" id="ARBA00004174"/>
    </source>
</evidence>
<feature type="binding site" description="axial binding residue" evidence="13">
    <location>
        <position position="464"/>
    </location>
    <ligand>
        <name>heme</name>
        <dbReference type="ChEBI" id="CHEBI:30413"/>
    </ligand>
    <ligandPart>
        <name>Fe</name>
        <dbReference type="ChEBI" id="CHEBI:18248"/>
    </ligandPart>
</feature>
<evidence type="ECO:0000256" key="9">
    <source>
        <dbReference type="ARBA" id="ARBA00023002"/>
    </source>
</evidence>
<dbReference type="Gene3D" id="1.10.630.10">
    <property type="entry name" value="Cytochrome P450"/>
    <property type="match status" value="1"/>
</dbReference>
<dbReference type="OrthoDB" id="2789670at2759"/>
<dbReference type="GO" id="GO:0005789">
    <property type="term" value="C:endoplasmic reticulum membrane"/>
    <property type="evidence" value="ECO:0007669"/>
    <property type="project" value="UniProtKB-SubCell"/>
</dbReference>
<dbReference type="AlphaFoldDB" id="A0A9N9MR99"/>
<keyword evidence="12 15" id="KW-0472">Membrane</keyword>
<keyword evidence="10 13" id="KW-0408">Iron</keyword>
<evidence type="ECO:0000256" key="6">
    <source>
        <dbReference type="ARBA" id="ARBA00022723"/>
    </source>
</evidence>
<keyword evidence="5 13" id="KW-0349">Heme</keyword>
<evidence type="ECO:0000256" key="1">
    <source>
        <dbReference type="ARBA" id="ARBA00001971"/>
    </source>
</evidence>
<dbReference type="Proteomes" id="UP001152799">
    <property type="component" value="Chromosome 3"/>
</dbReference>
<dbReference type="InterPro" id="IPR017972">
    <property type="entry name" value="Cyt_P450_CS"/>
</dbReference>
<dbReference type="Pfam" id="PF00067">
    <property type="entry name" value="p450"/>
    <property type="match status" value="1"/>
</dbReference>
<evidence type="ECO:0000256" key="8">
    <source>
        <dbReference type="ARBA" id="ARBA00022848"/>
    </source>
</evidence>
<dbReference type="GO" id="GO:0004497">
    <property type="term" value="F:monooxygenase activity"/>
    <property type="evidence" value="ECO:0007669"/>
    <property type="project" value="UniProtKB-KW"/>
</dbReference>
<comment type="similarity">
    <text evidence="4 14">Belongs to the cytochrome P450 family.</text>
</comment>
<name>A0A9N9MR99_9CUCU</name>
<dbReference type="GO" id="GO:0005506">
    <property type="term" value="F:iron ion binding"/>
    <property type="evidence" value="ECO:0007669"/>
    <property type="project" value="InterPro"/>
</dbReference>
<keyword evidence="6 13" id="KW-0479">Metal-binding</keyword>
<dbReference type="PANTHER" id="PTHR24292">
    <property type="entry name" value="CYTOCHROME P450"/>
    <property type="match status" value="1"/>
</dbReference>
<dbReference type="GO" id="GO:0020037">
    <property type="term" value="F:heme binding"/>
    <property type="evidence" value="ECO:0007669"/>
    <property type="project" value="InterPro"/>
</dbReference>
<reference evidence="16" key="1">
    <citation type="submission" date="2022-01" db="EMBL/GenBank/DDBJ databases">
        <authorList>
            <person name="King R."/>
        </authorList>
    </citation>
    <scope>NUCLEOTIDE SEQUENCE</scope>
</reference>
<evidence type="ECO:0000256" key="11">
    <source>
        <dbReference type="ARBA" id="ARBA00023033"/>
    </source>
</evidence>
<keyword evidence="15" id="KW-0812">Transmembrane</keyword>
<keyword evidence="9 14" id="KW-0560">Oxidoreductase</keyword>
<dbReference type="EMBL" id="OU892279">
    <property type="protein sequence ID" value="CAG9766997.1"/>
    <property type="molecule type" value="Genomic_DNA"/>
</dbReference>
<dbReference type="PRINTS" id="PR00385">
    <property type="entry name" value="P450"/>
</dbReference>
<feature type="transmembrane region" description="Helical" evidence="15">
    <location>
        <begin position="31"/>
        <end position="51"/>
    </location>
</feature>
<dbReference type="CDD" id="cd11056">
    <property type="entry name" value="CYP6-like"/>
    <property type="match status" value="1"/>
</dbReference>
<dbReference type="PANTHER" id="PTHR24292:SF45">
    <property type="entry name" value="CYTOCHROME P450 6G1-RELATED"/>
    <property type="match status" value="1"/>
</dbReference>
<comment type="cofactor">
    <cofactor evidence="1 13">
        <name>heme</name>
        <dbReference type="ChEBI" id="CHEBI:30413"/>
    </cofactor>
</comment>
<organism evidence="16 17">
    <name type="scientific">Ceutorhynchus assimilis</name>
    <name type="common">cabbage seed weevil</name>
    <dbReference type="NCBI Taxonomy" id="467358"/>
    <lineage>
        <taxon>Eukaryota</taxon>
        <taxon>Metazoa</taxon>
        <taxon>Ecdysozoa</taxon>
        <taxon>Arthropoda</taxon>
        <taxon>Hexapoda</taxon>
        <taxon>Insecta</taxon>
        <taxon>Pterygota</taxon>
        <taxon>Neoptera</taxon>
        <taxon>Endopterygota</taxon>
        <taxon>Coleoptera</taxon>
        <taxon>Polyphaga</taxon>
        <taxon>Cucujiformia</taxon>
        <taxon>Curculionidae</taxon>
        <taxon>Ceutorhynchinae</taxon>
        <taxon>Ceutorhynchus</taxon>
    </lineage>
</organism>
<evidence type="ECO:0000256" key="10">
    <source>
        <dbReference type="ARBA" id="ARBA00023004"/>
    </source>
</evidence>
<keyword evidence="7" id="KW-0256">Endoplasmic reticulum</keyword>
<evidence type="ECO:0000256" key="13">
    <source>
        <dbReference type="PIRSR" id="PIRSR602401-1"/>
    </source>
</evidence>
<gene>
    <name evidence="16" type="ORF">CEUTPL_LOCUS7564</name>
</gene>
<dbReference type="FunFam" id="1.10.630.10:FF:000042">
    <property type="entry name" value="Cytochrome P450"/>
    <property type="match status" value="1"/>
</dbReference>
<evidence type="ECO:0000313" key="16">
    <source>
        <dbReference type="EMBL" id="CAG9766997.1"/>
    </source>
</evidence>
<evidence type="ECO:0000256" key="3">
    <source>
        <dbReference type="ARBA" id="ARBA00004406"/>
    </source>
</evidence>
<dbReference type="InterPro" id="IPR050476">
    <property type="entry name" value="Insect_CytP450_Detox"/>
</dbReference>
<evidence type="ECO:0000256" key="4">
    <source>
        <dbReference type="ARBA" id="ARBA00010617"/>
    </source>
</evidence>
<evidence type="ECO:0000256" key="5">
    <source>
        <dbReference type="ARBA" id="ARBA00022617"/>
    </source>
</evidence>
<evidence type="ECO:0008006" key="18">
    <source>
        <dbReference type="Google" id="ProtNLM"/>
    </source>
</evidence>